<evidence type="ECO:0000313" key="8">
    <source>
        <dbReference type="EMBL" id="PHT64985.1"/>
    </source>
</evidence>
<dbReference type="Proteomes" id="UP000222542">
    <property type="component" value="Unassembled WGS sequence"/>
</dbReference>
<protein>
    <recommendedName>
        <fullName evidence="7">Nuclear condensin complex subunit 3 C-terminal domain-containing protein</fullName>
    </recommendedName>
</protein>
<keyword evidence="2" id="KW-0158">Chromosome</keyword>
<evidence type="ECO:0000256" key="1">
    <source>
        <dbReference type="ARBA" id="ARBA00004286"/>
    </source>
</evidence>
<organism evidence="8 9">
    <name type="scientific">Capsicum annuum</name>
    <name type="common">Capsicum pepper</name>
    <dbReference type="NCBI Taxonomy" id="4072"/>
    <lineage>
        <taxon>Eukaryota</taxon>
        <taxon>Viridiplantae</taxon>
        <taxon>Streptophyta</taxon>
        <taxon>Embryophyta</taxon>
        <taxon>Tracheophyta</taxon>
        <taxon>Spermatophyta</taxon>
        <taxon>Magnoliopsida</taxon>
        <taxon>eudicotyledons</taxon>
        <taxon>Gunneridae</taxon>
        <taxon>Pentapetalae</taxon>
        <taxon>asterids</taxon>
        <taxon>lamiids</taxon>
        <taxon>Solanales</taxon>
        <taxon>Solanaceae</taxon>
        <taxon>Solanoideae</taxon>
        <taxon>Capsiceae</taxon>
        <taxon>Capsicum</taxon>
    </lineage>
</organism>
<dbReference type="Pfam" id="PF12719">
    <property type="entry name" value="Cnd3"/>
    <property type="match status" value="1"/>
</dbReference>
<keyword evidence="4" id="KW-0498">Mitosis</keyword>
<comment type="caution">
    <text evidence="8">The sequence shown here is derived from an EMBL/GenBank/DDBJ whole genome shotgun (WGS) entry which is preliminary data.</text>
</comment>
<reference evidence="8 9" key="1">
    <citation type="journal article" date="2014" name="Nat. Genet.">
        <title>Genome sequence of the hot pepper provides insights into the evolution of pungency in Capsicum species.</title>
        <authorList>
            <person name="Kim S."/>
            <person name="Park M."/>
            <person name="Yeom S.I."/>
            <person name="Kim Y.M."/>
            <person name="Lee J.M."/>
            <person name="Lee H.A."/>
            <person name="Seo E."/>
            <person name="Choi J."/>
            <person name="Cheong K."/>
            <person name="Kim K.T."/>
            <person name="Jung K."/>
            <person name="Lee G.W."/>
            <person name="Oh S.K."/>
            <person name="Bae C."/>
            <person name="Kim S.B."/>
            <person name="Lee H.Y."/>
            <person name="Kim S.Y."/>
            <person name="Kim M.S."/>
            <person name="Kang B.C."/>
            <person name="Jo Y.D."/>
            <person name="Yang H.B."/>
            <person name="Jeong H.J."/>
            <person name="Kang W.H."/>
            <person name="Kwon J.K."/>
            <person name="Shin C."/>
            <person name="Lim J.Y."/>
            <person name="Park J.H."/>
            <person name="Huh J.H."/>
            <person name="Kim J.S."/>
            <person name="Kim B.D."/>
            <person name="Cohen O."/>
            <person name="Paran I."/>
            <person name="Suh M.C."/>
            <person name="Lee S.B."/>
            <person name="Kim Y.K."/>
            <person name="Shin Y."/>
            <person name="Noh S.J."/>
            <person name="Park J."/>
            <person name="Seo Y.S."/>
            <person name="Kwon S.Y."/>
            <person name="Kim H.A."/>
            <person name="Park J.M."/>
            <person name="Kim H.J."/>
            <person name="Choi S.B."/>
            <person name="Bosland P.W."/>
            <person name="Reeves G."/>
            <person name="Jo S.H."/>
            <person name="Lee B.W."/>
            <person name="Cho H.T."/>
            <person name="Choi H.S."/>
            <person name="Lee M.S."/>
            <person name="Yu Y."/>
            <person name="Do Choi Y."/>
            <person name="Park B.S."/>
            <person name="van Deynze A."/>
            <person name="Ashrafi H."/>
            <person name="Hill T."/>
            <person name="Kim W.T."/>
            <person name="Pai H.S."/>
            <person name="Ahn H.K."/>
            <person name="Yeam I."/>
            <person name="Giovannoni J.J."/>
            <person name="Rose J.K."/>
            <person name="Sorensen I."/>
            <person name="Lee S.J."/>
            <person name="Kim R.W."/>
            <person name="Choi I.Y."/>
            <person name="Choi B.S."/>
            <person name="Lim J.S."/>
            <person name="Lee Y.H."/>
            <person name="Choi D."/>
        </authorList>
    </citation>
    <scope>NUCLEOTIDE SEQUENCE [LARGE SCALE GENOMIC DNA]</scope>
    <source>
        <strain evidence="9">cv. CM334</strain>
    </source>
</reference>
<dbReference type="EMBL" id="AYRZ02000012">
    <property type="protein sequence ID" value="PHT64985.1"/>
    <property type="molecule type" value="Genomic_DNA"/>
</dbReference>
<dbReference type="PANTHER" id="PTHR14418">
    <property type="entry name" value="CONDENSIN COMPLEX SUBUNIT 3-RELATED"/>
    <property type="match status" value="1"/>
</dbReference>
<evidence type="ECO:0000313" key="9">
    <source>
        <dbReference type="Proteomes" id="UP000222542"/>
    </source>
</evidence>
<dbReference type="AlphaFoldDB" id="A0A2G2Y5F9"/>
<evidence type="ECO:0000259" key="7">
    <source>
        <dbReference type="Pfam" id="PF12719"/>
    </source>
</evidence>
<keyword evidence="3" id="KW-0132">Cell division</keyword>
<dbReference type="GO" id="GO:0007076">
    <property type="term" value="P:mitotic chromosome condensation"/>
    <property type="evidence" value="ECO:0007669"/>
    <property type="project" value="InterPro"/>
</dbReference>
<evidence type="ECO:0000256" key="5">
    <source>
        <dbReference type="ARBA" id="ARBA00023067"/>
    </source>
</evidence>
<dbReference type="Gramene" id="PHT64985">
    <property type="protein sequence ID" value="PHT64985"/>
    <property type="gene ID" value="T459_29410"/>
</dbReference>
<proteinExistence type="predicted"/>
<evidence type="ECO:0000256" key="6">
    <source>
        <dbReference type="ARBA" id="ARBA00023306"/>
    </source>
</evidence>
<dbReference type="PANTHER" id="PTHR14418:SF5">
    <property type="entry name" value="CONDENSIN COMPLEX SUBUNIT 3"/>
    <property type="match status" value="1"/>
</dbReference>
<dbReference type="STRING" id="4072.A0A2G2Y5F9"/>
<comment type="subcellular location">
    <subcellularLocation>
        <location evidence="1">Chromosome</location>
    </subcellularLocation>
</comment>
<keyword evidence="6" id="KW-0131">Cell cycle</keyword>
<evidence type="ECO:0000256" key="4">
    <source>
        <dbReference type="ARBA" id="ARBA00022776"/>
    </source>
</evidence>
<gene>
    <name evidence="8" type="ORF">T459_29410</name>
</gene>
<evidence type="ECO:0000256" key="2">
    <source>
        <dbReference type="ARBA" id="ARBA00022454"/>
    </source>
</evidence>
<sequence>MASKALIDLGLWNGPNNYLLYDGLEKHNSGDSEDYDEHETVQTVLGEGFAKILLLSKKYPHIPTLSNPLLLAKLISLYFCSENKELESLPHGLKLCLSVFFEHYPSLSMNHKKCLSKAFMPVMRSLWPGINGNATGSTYVASNMRKSAIQASRFMVQMMQAPFGEEGLAIRIAAEVVSFPAKKTAAEKAYVSALCKTLFLLHFRPTDQGAVKLMRQLLSRVTVLAEKELLKGVETDG</sequence>
<feature type="domain" description="Nuclear condensin complex subunit 3 C-terminal" evidence="7">
    <location>
        <begin position="33"/>
        <end position="203"/>
    </location>
</feature>
<dbReference type="GO" id="GO:0051301">
    <property type="term" value="P:cell division"/>
    <property type="evidence" value="ECO:0007669"/>
    <property type="project" value="UniProtKB-KW"/>
</dbReference>
<dbReference type="GO" id="GO:0000796">
    <property type="term" value="C:condensin complex"/>
    <property type="evidence" value="ECO:0007669"/>
    <property type="project" value="InterPro"/>
</dbReference>
<name>A0A2G2Y5F9_CAPAN</name>
<keyword evidence="9" id="KW-1185">Reference proteome</keyword>
<evidence type="ECO:0000256" key="3">
    <source>
        <dbReference type="ARBA" id="ARBA00022618"/>
    </source>
</evidence>
<dbReference type="InterPro" id="IPR027165">
    <property type="entry name" value="CND3"/>
</dbReference>
<reference evidence="8 9" key="2">
    <citation type="journal article" date="2017" name="Genome Biol.">
        <title>New reference genome sequences of hot pepper reveal the massive evolution of plant disease-resistance genes by retroduplication.</title>
        <authorList>
            <person name="Kim S."/>
            <person name="Park J."/>
            <person name="Yeom S.I."/>
            <person name="Kim Y.M."/>
            <person name="Seo E."/>
            <person name="Kim K.T."/>
            <person name="Kim M.S."/>
            <person name="Lee J.M."/>
            <person name="Cheong K."/>
            <person name="Shin H.S."/>
            <person name="Kim S.B."/>
            <person name="Han K."/>
            <person name="Lee J."/>
            <person name="Park M."/>
            <person name="Lee H.A."/>
            <person name="Lee H.Y."/>
            <person name="Lee Y."/>
            <person name="Oh S."/>
            <person name="Lee J.H."/>
            <person name="Choi E."/>
            <person name="Choi E."/>
            <person name="Lee S.E."/>
            <person name="Jeon J."/>
            <person name="Kim H."/>
            <person name="Choi G."/>
            <person name="Song H."/>
            <person name="Lee J."/>
            <person name="Lee S.C."/>
            <person name="Kwon J.K."/>
            <person name="Lee H.Y."/>
            <person name="Koo N."/>
            <person name="Hong Y."/>
            <person name="Kim R.W."/>
            <person name="Kang W.H."/>
            <person name="Huh J.H."/>
            <person name="Kang B.C."/>
            <person name="Yang T.J."/>
            <person name="Lee Y.H."/>
            <person name="Bennetzen J.L."/>
            <person name="Choi D."/>
        </authorList>
    </citation>
    <scope>NUCLEOTIDE SEQUENCE [LARGE SCALE GENOMIC DNA]</scope>
    <source>
        <strain evidence="9">cv. CM334</strain>
    </source>
</reference>
<dbReference type="InterPro" id="IPR025977">
    <property type="entry name" value="Cnd3_C"/>
</dbReference>
<keyword evidence="5" id="KW-0226">DNA condensation</keyword>
<accession>A0A2G2Y5F9</accession>